<dbReference type="Proteomes" id="UP000683246">
    <property type="component" value="Chromosome"/>
</dbReference>
<dbReference type="KEGG" id="vpy:HZI73_10710"/>
<organism evidence="1 2">
    <name type="scientific">Vallitalea pronyensis</name>
    <dbReference type="NCBI Taxonomy" id="1348613"/>
    <lineage>
        <taxon>Bacteria</taxon>
        <taxon>Bacillati</taxon>
        <taxon>Bacillota</taxon>
        <taxon>Clostridia</taxon>
        <taxon>Lachnospirales</taxon>
        <taxon>Vallitaleaceae</taxon>
        <taxon>Vallitalea</taxon>
    </lineage>
</organism>
<protein>
    <submittedName>
        <fullName evidence="1">Uncharacterized protein</fullName>
    </submittedName>
</protein>
<dbReference type="AlphaFoldDB" id="A0A8J8MJU3"/>
<name>A0A8J8MJU3_9FIRM</name>
<gene>
    <name evidence="1" type="ORF">HZI73_10710</name>
</gene>
<proteinExistence type="predicted"/>
<evidence type="ECO:0000313" key="2">
    <source>
        <dbReference type="Proteomes" id="UP000683246"/>
    </source>
</evidence>
<accession>A0A8J8MJU3</accession>
<dbReference type="EMBL" id="CP058649">
    <property type="protein sequence ID" value="QUI22732.1"/>
    <property type="molecule type" value="Genomic_DNA"/>
</dbReference>
<evidence type="ECO:0000313" key="1">
    <source>
        <dbReference type="EMBL" id="QUI22732.1"/>
    </source>
</evidence>
<keyword evidence="2" id="KW-1185">Reference proteome</keyword>
<reference evidence="1" key="1">
    <citation type="submission" date="2020-07" db="EMBL/GenBank/DDBJ databases">
        <title>Vallitalea pronyensis genome.</title>
        <authorList>
            <person name="Postec A."/>
        </authorList>
    </citation>
    <scope>NUCLEOTIDE SEQUENCE</scope>
    <source>
        <strain evidence="1">FatNI3</strain>
    </source>
</reference>
<dbReference type="RefSeq" id="WP_212698227.1">
    <property type="nucleotide sequence ID" value="NZ_CP058649.1"/>
</dbReference>
<sequence length="91" mass="11079">MKAIKGFFSHIKNLEQEELEQFFFELESELRRLRLLIRCCESKIESIDPYSDDFERLVDDINNNERKADTVCWKVMVTRVEINQRKDRYIC</sequence>